<dbReference type="EMBL" id="VIFY01000218">
    <property type="protein sequence ID" value="TQB68427.1"/>
    <property type="molecule type" value="Genomic_DNA"/>
</dbReference>
<dbReference type="AlphaFoldDB" id="A0A507QN48"/>
<dbReference type="SUPFAM" id="SSF51905">
    <property type="entry name" value="FAD/NAD(P)-binding domain"/>
    <property type="match status" value="1"/>
</dbReference>
<feature type="domain" description="FAD dependent oxidoreductase" evidence="6">
    <location>
        <begin position="9"/>
        <end position="458"/>
    </location>
</feature>
<dbReference type="STRING" id="5098.A0A507QN48"/>
<keyword evidence="5" id="KW-0560">Oxidoreductase</keyword>
<keyword evidence="4" id="KW-0274">FAD</keyword>
<comment type="similarity">
    <text evidence="2">Belongs to the MSOX/MTOX family.</text>
</comment>
<reference evidence="7 8" key="1">
    <citation type="submission" date="2019-06" db="EMBL/GenBank/DDBJ databases">
        <title>Wine fermentation using esterase from Monascus purpureus.</title>
        <authorList>
            <person name="Geng C."/>
            <person name="Zhang Y."/>
        </authorList>
    </citation>
    <scope>NUCLEOTIDE SEQUENCE [LARGE SCALE GENOMIC DNA]</scope>
    <source>
        <strain evidence="7">HQ1</strain>
    </source>
</reference>
<proteinExistence type="inferred from homology"/>
<dbReference type="PANTHER" id="PTHR10961">
    <property type="entry name" value="PEROXISOMAL SARCOSINE OXIDASE"/>
    <property type="match status" value="1"/>
</dbReference>
<dbReference type="Gene3D" id="3.30.9.10">
    <property type="entry name" value="D-Amino Acid Oxidase, subunit A, domain 2"/>
    <property type="match status" value="1"/>
</dbReference>
<dbReference type="GO" id="GO:0050660">
    <property type="term" value="F:flavin adenine dinucleotide binding"/>
    <property type="evidence" value="ECO:0007669"/>
    <property type="project" value="InterPro"/>
</dbReference>
<evidence type="ECO:0000313" key="7">
    <source>
        <dbReference type="EMBL" id="TQB68427.1"/>
    </source>
</evidence>
<evidence type="ECO:0000256" key="4">
    <source>
        <dbReference type="ARBA" id="ARBA00022827"/>
    </source>
</evidence>
<sequence length="510" mass="56178">MSLNKESPIAIVGAGVFGLSSAIHLAKAGYKNITVFDQQPYHETQYDFDRGCDAASADCNKIIRAAYGHEVWYQDLTLEAIKEWESWNESLSDNSSSGLQLLPPGMKKGERIYVNCGNYHFGDGENQNHNDNHNHSGQHGLNEFEKLSVENLAKAGLGHTQYIFSDDAKEAERARADGLGYAVDPFNLGALKDGKYRGYLDTIGGFVYADKACRYALHLAQTLGVRFVLDRQAGRFDRFVEKDGIVTGIQMADRTTHPAALTIVACGGWTPGLILPEMDGLCETTAGSVVTIQIPESSPLRQRLSPDNFPVFNWNVHAGENGNLYGFPLTDNGVLKIGYRGTKYTNPQRFEDRSSSSPSKVRSVPITKWTSPSITGLPEKSTNVIQGFLDTYLPELRDAGISTGSPNFHTRLCWYTDSFDNHWVIYHVPGKSGVIVATGGSGHAFKFLPLLGRFVVERATGAGESELLKLFRWRHLKEGEEAHNKLMKGFDDVNALQKVKLIGGGVKGRL</sequence>
<evidence type="ECO:0000313" key="8">
    <source>
        <dbReference type="Proteomes" id="UP000319663"/>
    </source>
</evidence>
<evidence type="ECO:0000256" key="1">
    <source>
        <dbReference type="ARBA" id="ARBA00001974"/>
    </source>
</evidence>
<dbReference type="SUPFAM" id="SSF54373">
    <property type="entry name" value="FAD-linked reductases, C-terminal domain"/>
    <property type="match status" value="1"/>
</dbReference>
<dbReference type="GO" id="GO:0008115">
    <property type="term" value="F:sarcosine oxidase activity"/>
    <property type="evidence" value="ECO:0007669"/>
    <property type="project" value="TreeGrafter"/>
</dbReference>
<evidence type="ECO:0000256" key="5">
    <source>
        <dbReference type="ARBA" id="ARBA00023002"/>
    </source>
</evidence>
<dbReference type="InterPro" id="IPR036188">
    <property type="entry name" value="FAD/NAD-bd_sf"/>
</dbReference>
<name>A0A507QN48_MONPU</name>
<comment type="cofactor">
    <cofactor evidence="1">
        <name>FAD</name>
        <dbReference type="ChEBI" id="CHEBI:57692"/>
    </cofactor>
</comment>
<keyword evidence="8" id="KW-1185">Reference proteome</keyword>
<dbReference type="InterPro" id="IPR006076">
    <property type="entry name" value="FAD-dep_OxRdtase"/>
</dbReference>
<gene>
    <name evidence="7" type="ORF">MPDQ_003439</name>
</gene>
<evidence type="ECO:0000256" key="2">
    <source>
        <dbReference type="ARBA" id="ARBA00010989"/>
    </source>
</evidence>
<dbReference type="PANTHER" id="PTHR10961:SF15">
    <property type="entry name" value="FAD DEPENDENT OXIDOREDUCTASE DOMAIN-CONTAINING PROTEIN"/>
    <property type="match status" value="1"/>
</dbReference>
<keyword evidence="3" id="KW-0285">Flavoprotein</keyword>
<comment type="caution">
    <text evidence="7">The sequence shown here is derived from an EMBL/GenBank/DDBJ whole genome shotgun (WGS) entry which is preliminary data.</text>
</comment>
<dbReference type="InterPro" id="IPR045170">
    <property type="entry name" value="MTOX"/>
</dbReference>
<evidence type="ECO:0000259" key="6">
    <source>
        <dbReference type="Pfam" id="PF01266"/>
    </source>
</evidence>
<organism evidence="7 8">
    <name type="scientific">Monascus purpureus</name>
    <name type="common">Red mold</name>
    <name type="synonym">Monascus anka</name>
    <dbReference type="NCBI Taxonomy" id="5098"/>
    <lineage>
        <taxon>Eukaryota</taxon>
        <taxon>Fungi</taxon>
        <taxon>Dikarya</taxon>
        <taxon>Ascomycota</taxon>
        <taxon>Pezizomycotina</taxon>
        <taxon>Eurotiomycetes</taxon>
        <taxon>Eurotiomycetidae</taxon>
        <taxon>Eurotiales</taxon>
        <taxon>Aspergillaceae</taxon>
        <taxon>Monascus</taxon>
    </lineage>
</organism>
<dbReference type="Proteomes" id="UP000319663">
    <property type="component" value="Unassembled WGS sequence"/>
</dbReference>
<dbReference type="Gene3D" id="3.50.50.60">
    <property type="entry name" value="FAD/NAD(P)-binding domain"/>
    <property type="match status" value="1"/>
</dbReference>
<protein>
    <recommendedName>
        <fullName evidence="6">FAD dependent oxidoreductase domain-containing protein</fullName>
    </recommendedName>
</protein>
<accession>A0A507QN48</accession>
<dbReference type="Pfam" id="PF01266">
    <property type="entry name" value="DAO"/>
    <property type="match status" value="1"/>
</dbReference>
<evidence type="ECO:0000256" key="3">
    <source>
        <dbReference type="ARBA" id="ARBA00022630"/>
    </source>
</evidence>